<sequence>MEDGLLFTIFFDRLFASSNSNHTYSPYSSTVNSMRSTYSSSSTDYMPSSNYCNYSQPQAVSFAASSTNYSASSQIYPRHSRQPILPLHCRIRRHMLWLSLQSRLNLQHKLSLQSKLNLQHGLSLWRRLSFNHRCNKHHLYLKLPLLQHRQEHPFEDGTIDHRPLMQDKIVPPRTILSQEQITANSSQLSLGVDALEPRGVNDNKIECQLKEEAKQQPRANVEDQINADQGVSMAKSKLEDAISSTSSMKESESSKEKPFNVETTPSPTMTPILDSLLTQGRAPEGGSQKTTSL</sequence>
<evidence type="ECO:0000313" key="3">
    <source>
        <dbReference type="Proteomes" id="UP000233551"/>
    </source>
</evidence>
<dbReference type="AlphaFoldDB" id="A0A2I0JM70"/>
<keyword evidence="3" id="KW-1185">Reference proteome</keyword>
<feature type="compositionally biased region" description="Basic and acidic residues" evidence="1">
    <location>
        <begin position="249"/>
        <end position="259"/>
    </location>
</feature>
<dbReference type="EMBL" id="PGOL01001510">
    <property type="protein sequence ID" value="PKI57367.1"/>
    <property type="molecule type" value="Genomic_DNA"/>
</dbReference>
<evidence type="ECO:0000256" key="1">
    <source>
        <dbReference type="SAM" id="MobiDB-lite"/>
    </source>
</evidence>
<gene>
    <name evidence="2" type="ORF">CRG98_022212</name>
</gene>
<protein>
    <submittedName>
        <fullName evidence="2">Uncharacterized protein</fullName>
    </submittedName>
</protein>
<comment type="caution">
    <text evidence="2">The sequence shown here is derived from an EMBL/GenBank/DDBJ whole genome shotgun (WGS) entry which is preliminary data.</text>
</comment>
<proteinExistence type="predicted"/>
<dbReference type="Proteomes" id="UP000233551">
    <property type="component" value="Unassembled WGS sequence"/>
</dbReference>
<organism evidence="2 3">
    <name type="scientific">Punica granatum</name>
    <name type="common">Pomegranate</name>
    <dbReference type="NCBI Taxonomy" id="22663"/>
    <lineage>
        <taxon>Eukaryota</taxon>
        <taxon>Viridiplantae</taxon>
        <taxon>Streptophyta</taxon>
        <taxon>Embryophyta</taxon>
        <taxon>Tracheophyta</taxon>
        <taxon>Spermatophyta</taxon>
        <taxon>Magnoliopsida</taxon>
        <taxon>eudicotyledons</taxon>
        <taxon>Gunneridae</taxon>
        <taxon>Pentapetalae</taxon>
        <taxon>rosids</taxon>
        <taxon>malvids</taxon>
        <taxon>Myrtales</taxon>
        <taxon>Lythraceae</taxon>
        <taxon>Punica</taxon>
    </lineage>
</organism>
<evidence type="ECO:0000313" key="2">
    <source>
        <dbReference type="EMBL" id="PKI57367.1"/>
    </source>
</evidence>
<reference evidence="2 3" key="1">
    <citation type="submission" date="2017-11" db="EMBL/GenBank/DDBJ databases">
        <title>De-novo sequencing of pomegranate (Punica granatum L.) genome.</title>
        <authorList>
            <person name="Akparov Z."/>
            <person name="Amiraslanov A."/>
            <person name="Hajiyeva S."/>
            <person name="Abbasov M."/>
            <person name="Kaur K."/>
            <person name="Hamwieh A."/>
            <person name="Solovyev V."/>
            <person name="Salamov A."/>
            <person name="Braich B."/>
            <person name="Kosarev P."/>
            <person name="Mahmoud A."/>
            <person name="Hajiyev E."/>
            <person name="Babayeva S."/>
            <person name="Izzatullayeva V."/>
            <person name="Mammadov A."/>
            <person name="Mammadov A."/>
            <person name="Sharifova S."/>
            <person name="Ojaghi J."/>
            <person name="Eynullazada K."/>
            <person name="Bayramov B."/>
            <person name="Abdulazimova A."/>
            <person name="Shahmuradov I."/>
        </authorList>
    </citation>
    <scope>NUCLEOTIDE SEQUENCE [LARGE SCALE GENOMIC DNA]</scope>
    <source>
        <strain evidence="3">cv. AG2017</strain>
        <tissue evidence="2">Leaf</tissue>
    </source>
</reference>
<feature type="region of interest" description="Disordered" evidence="1">
    <location>
        <begin position="232"/>
        <end position="293"/>
    </location>
</feature>
<accession>A0A2I0JM70</accession>
<name>A0A2I0JM70_PUNGR</name>